<evidence type="ECO:0000313" key="1">
    <source>
        <dbReference type="EMBL" id="MDI9256923.1"/>
    </source>
</evidence>
<comment type="caution">
    <text evidence="1">The sequence shown here is derived from an EMBL/GenBank/DDBJ whole genome shotgun (WGS) entry which is preliminary data.</text>
</comment>
<dbReference type="GO" id="GO:0008168">
    <property type="term" value="F:methyltransferase activity"/>
    <property type="evidence" value="ECO:0007669"/>
    <property type="project" value="UniProtKB-KW"/>
</dbReference>
<dbReference type="EMBL" id="JASGBP010000002">
    <property type="protein sequence ID" value="MDI9256923.1"/>
    <property type="molecule type" value="Genomic_DNA"/>
</dbReference>
<organism evidence="1 2">
    <name type="scientific">Flavobacterium sedimenticola</name>
    <dbReference type="NCBI Taxonomy" id="3043286"/>
    <lineage>
        <taxon>Bacteria</taxon>
        <taxon>Pseudomonadati</taxon>
        <taxon>Bacteroidota</taxon>
        <taxon>Flavobacteriia</taxon>
        <taxon>Flavobacteriales</taxon>
        <taxon>Flavobacteriaceae</taxon>
        <taxon>Flavobacterium</taxon>
    </lineage>
</organism>
<protein>
    <submittedName>
        <fullName evidence="1">Class I SAM-dependent methyltransferase</fullName>
        <ecNumber evidence="1">2.1.1.-</ecNumber>
    </submittedName>
</protein>
<dbReference type="Pfam" id="PF13489">
    <property type="entry name" value="Methyltransf_23"/>
    <property type="match status" value="1"/>
</dbReference>
<name>A0ABT6XPH8_9FLAO</name>
<keyword evidence="2" id="KW-1185">Reference proteome</keyword>
<reference evidence="1 2" key="1">
    <citation type="submission" date="2023-05" db="EMBL/GenBank/DDBJ databases">
        <title>Flavobacterium sedimenti sp. nov., isolated from the sediment.</title>
        <authorList>
            <person name="Wu N."/>
        </authorList>
    </citation>
    <scope>NUCLEOTIDE SEQUENCE [LARGE SCALE GENOMIC DNA]</scope>
    <source>
        <strain evidence="1 2">YZ-48</strain>
    </source>
</reference>
<accession>A0ABT6XPH8</accession>
<dbReference type="InterPro" id="IPR029063">
    <property type="entry name" value="SAM-dependent_MTases_sf"/>
</dbReference>
<dbReference type="Gene3D" id="3.40.50.150">
    <property type="entry name" value="Vaccinia Virus protein VP39"/>
    <property type="match status" value="1"/>
</dbReference>
<keyword evidence="1" id="KW-0808">Transferase</keyword>
<dbReference type="GO" id="GO:0032259">
    <property type="term" value="P:methylation"/>
    <property type="evidence" value="ECO:0007669"/>
    <property type="project" value="UniProtKB-KW"/>
</dbReference>
<gene>
    <name evidence="1" type="ORF">QHT84_05790</name>
</gene>
<evidence type="ECO:0000313" key="2">
    <source>
        <dbReference type="Proteomes" id="UP001230035"/>
    </source>
</evidence>
<dbReference type="Proteomes" id="UP001230035">
    <property type="component" value="Unassembled WGS sequence"/>
</dbReference>
<keyword evidence="1" id="KW-0489">Methyltransferase</keyword>
<dbReference type="RefSeq" id="WP_283238608.1">
    <property type="nucleotide sequence ID" value="NZ_JASGBP010000002.1"/>
</dbReference>
<dbReference type="CDD" id="cd02440">
    <property type="entry name" value="AdoMet_MTases"/>
    <property type="match status" value="1"/>
</dbReference>
<sequence length="300" mass="34655">MTSEIEYILSKIETDSPIHAKKLKKNFAFFDEPYYDFTTPFLKKYLALLASENKTLDFAVACYLNMIADMNSETVAFFRTGKYSSTTFSEVNERVYANPEIMEYYMHGLLLSQFLWKHHYDSFRFFYENLPKYVDNTQNYLEIGAGHGLYLNKALSVFDEKTPFTVVDISQTSIDLARKFNTNNKVAFVVKDIFDFGDSDTFDFICMGEVLEHVEEPLKLLQKLRKMLTSGGTLFLTTPTNAPAIDHLYLFNNVQEIRDLITEAGFSIESEMEFPSEQASPEKIEKYKIAVLYGAFLKVK</sequence>
<proteinExistence type="predicted"/>
<dbReference type="EC" id="2.1.1.-" evidence="1"/>
<dbReference type="PANTHER" id="PTHR43861">
    <property type="entry name" value="TRANS-ACONITATE 2-METHYLTRANSFERASE-RELATED"/>
    <property type="match status" value="1"/>
</dbReference>
<dbReference type="SUPFAM" id="SSF53335">
    <property type="entry name" value="S-adenosyl-L-methionine-dependent methyltransferases"/>
    <property type="match status" value="1"/>
</dbReference>